<sequence length="312" mass="34723">MEVTVECLSADMLNMSAEVHERSTPPDRRQPPSELVPSGETGTTTSGTWRTTAPVRTHPVRNRPNTSREAIIEDDVRTLKCSECKIICDCDRTIGVLTAGRNITNHIGKVTCASQMWAAGFDEQTIMARTRHRSDAVRAYKRPSSERLKDLRDNRVKVGEGCLNPAELEYLRVAKPDLMSDEETDEENPNTWLKDEEVTSYRRPIDKGDYVAVEYEEDDGRRGDDGNQMDQKMLVEKAIELLNQKRLLSKETAGDGPSHTVSTPPAETDMDVTTQDEQPPLPTQMTGAPSVVAPAHAEEAISSKEKRTLTGE</sequence>
<feature type="compositionally biased region" description="Basic and acidic residues" evidence="1">
    <location>
        <begin position="296"/>
        <end position="312"/>
    </location>
</feature>
<organism evidence="2 3">
    <name type="scientific">Branchiostoma lanceolatum</name>
    <name type="common">Common lancelet</name>
    <name type="synonym">Amphioxus lanceolatum</name>
    <dbReference type="NCBI Taxonomy" id="7740"/>
    <lineage>
        <taxon>Eukaryota</taxon>
        <taxon>Metazoa</taxon>
        <taxon>Chordata</taxon>
        <taxon>Cephalochordata</taxon>
        <taxon>Leptocardii</taxon>
        <taxon>Amphioxiformes</taxon>
        <taxon>Branchiostomatidae</taxon>
        <taxon>Branchiostoma</taxon>
    </lineage>
</organism>
<reference evidence="2" key="1">
    <citation type="submission" date="2022-01" db="EMBL/GenBank/DDBJ databases">
        <authorList>
            <person name="Braso-Vives M."/>
        </authorList>
    </citation>
    <scope>NUCLEOTIDE SEQUENCE</scope>
</reference>
<dbReference type="EMBL" id="OV696697">
    <property type="protein sequence ID" value="CAH1242431.1"/>
    <property type="molecule type" value="Genomic_DNA"/>
</dbReference>
<gene>
    <name evidence="2" type="primary">Hypp6687</name>
    <name evidence="2" type="ORF">BLAG_LOCUS5722</name>
</gene>
<evidence type="ECO:0000313" key="2">
    <source>
        <dbReference type="EMBL" id="CAH1242431.1"/>
    </source>
</evidence>
<keyword evidence="3" id="KW-1185">Reference proteome</keyword>
<proteinExistence type="predicted"/>
<feature type="compositionally biased region" description="Low complexity" evidence="1">
    <location>
        <begin position="39"/>
        <end position="52"/>
    </location>
</feature>
<feature type="compositionally biased region" description="Basic and acidic residues" evidence="1">
    <location>
        <begin position="18"/>
        <end position="31"/>
    </location>
</feature>
<feature type="region of interest" description="Disordered" evidence="1">
    <location>
        <begin position="18"/>
        <end position="67"/>
    </location>
</feature>
<protein>
    <submittedName>
        <fullName evidence="2">Hypp6687 protein</fullName>
    </submittedName>
</protein>
<evidence type="ECO:0000313" key="3">
    <source>
        <dbReference type="Proteomes" id="UP000838412"/>
    </source>
</evidence>
<dbReference type="AlphaFoldDB" id="A0A8K0E523"/>
<accession>A0A8K0E523</accession>
<name>A0A8K0E523_BRALA</name>
<feature type="region of interest" description="Disordered" evidence="1">
    <location>
        <begin position="249"/>
        <end position="312"/>
    </location>
</feature>
<dbReference type="Proteomes" id="UP000838412">
    <property type="component" value="Chromosome 12"/>
</dbReference>
<feature type="compositionally biased region" description="Polar residues" evidence="1">
    <location>
        <begin position="259"/>
        <end position="287"/>
    </location>
</feature>
<evidence type="ECO:0000256" key="1">
    <source>
        <dbReference type="SAM" id="MobiDB-lite"/>
    </source>
</evidence>
<dbReference type="OrthoDB" id="6098824at2759"/>